<proteinExistence type="predicted"/>
<reference evidence="2" key="2">
    <citation type="journal article" date="2023" name="IMA Fungus">
        <title>Comparative genomic study of the Penicillium genus elucidates a diverse pangenome and 15 lateral gene transfer events.</title>
        <authorList>
            <person name="Petersen C."/>
            <person name="Sorensen T."/>
            <person name="Nielsen M.R."/>
            <person name="Sondergaard T.E."/>
            <person name="Sorensen J.L."/>
            <person name="Fitzpatrick D.A."/>
            <person name="Frisvad J.C."/>
            <person name="Nielsen K.L."/>
        </authorList>
    </citation>
    <scope>NUCLEOTIDE SEQUENCE</scope>
    <source>
        <strain evidence="2">IBT 29677</strain>
    </source>
</reference>
<dbReference type="EMBL" id="JAPZBU010000012">
    <property type="protein sequence ID" value="KAJ5376617.1"/>
    <property type="molecule type" value="Genomic_DNA"/>
</dbReference>
<comment type="caution">
    <text evidence="2">The sequence shown here is derived from an EMBL/GenBank/DDBJ whole genome shotgun (WGS) entry which is preliminary data.</text>
</comment>
<dbReference type="GeneID" id="81377120"/>
<feature type="compositionally biased region" description="Basic and acidic residues" evidence="1">
    <location>
        <begin position="1"/>
        <end position="13"/>
    </location>
</feature>
<dbReference type="AlphaFoldDB" id="A0A9W9VC71"/>
<organism evidence="2 3">
    <name type="scientific">Penicillium cosmopolitanum</name>
    <dbReference type="NCBI Taxonomy" id="1131564"/>
    <lineage>
        <taxon>Eukaryota</taxon>
        <taxon>Fungi</taxon>
        <taxon>Dikarya</taxon>
        <taxon>Ascomycota</taxon>
        <taxon>Pezizomycotina</taxon>
        <taxon>Eurotiomycetes</taxon>
        <taxon>Eurotiomycetidae</taxon>
        <taxon>Eurotiales</taxon>
        <taxon>Aspergillaceae</taxon>
        <taxon>Penicillium</taxon>
    </lineage>
</organism>
<accession>A0A9W9VC71</accession>
<dbReference type="Proteomes" id="UP001147747">
    <property type="component" value="Unassembled WGS sequence"/>
</dbReference>
<evidence type="ECO:0000256" key="1">
    <source>
        <dbReference type="SAM" id="MobiDB-lite"/>
    </source>
</evidence>
<feature type="compositionally biased region" description="Basic and acidic residues" evidence="1">
    <location>
        <begin position="116"/>
        <end position="133"/>
    </location>
</feature>
<keyword evidence="3" id="KW-1185">Reference proteome</keyword>
<sequence>MVRESQNHQDPHEGGSIFDMASKGTTIPNDAGKMNTIPSVPGPDQRVEHFAFDNDGLAKPTTATAADNATDMPRSTRDVGQSGEVLTGAGDTLPAAVESKRAYMGNNVPGAPADSRSQKHDRQKRGAFDTYAHEDEESWDAVGESQATK</sequence>
<dbReference type="OrthoDB" id="5416172at2759"/>
<name>A0A9W9VC71_9EURO</name>
<evidence type="ECO:0000313" key="2">
    <source>
        <dbReference type="EMBL" id="KAJ5376617.1"/>
    </source>
</evidence>
<feature type="region of interest" description="Disordered" evidence="1">
    <location>
        <begin position="1"/>
        <end position="149"/>
    </location>
</feature>
<protein>
    <submittedName>
        <fullName evidence="2">Uncharacterized protein</fullName>
    </submittedName>
</protein>
<reference evidence="2" key="1">
    <citation type="submission" date="2022-12" db="EMBL/GenBank/DDBJ databases">
        <authorList>
            <person name="Petersen C."/>
        </authorList>
    </citation>
    <scope>NUCLEOTIDE SEQUENCE</scope>
    <source>
        <strain evidence="2">IBT 29677</strain>
    </source>
</reference>
<gene>
    <name evidence="2" type="ORF">N7509_013503</name>
</gene>
<dbReference type="RefSeq" id="XP_056481647.1">
    <property type="nucleotide sequence ID" value="XM_056638140.1"/>
</dbReference>
<feature type="compositionally biased region" description="Low complexity" evidence="1">
    <location>
        <begin position="61"/>
        <end position="71"/>
    </location>
</feature>
<evidence type="ECO:0000313" key="3">
    <source>
        <dbReference type="Proteomes" id="UP001147747"/>
    </source>
</evidence>